<keyword evidence="3" id="KW-0378">Hydrolase</keyword>
<dbReference type="CDD" id="cd00487">
    <property type="entry name" value="Pep_deformylase"/>
    <property type="match status" value="1"/>
</dbReference>
<evidence type="ECO:0000313" key="5">
    <source>
        <dbReference type="EMBL" id="CAE8636573.1"/>
    </source>
</evidence>
<keyword evidence="3" id="KW-0648">Protein biosynthesis</keyword>
<dbReference type="GO" id="GO:0042586">
    <property type="term" value="F:peptide deformylase activity"/>
    <property type="evidence" value="ECO:0007669"/>
    <property type="project" value="UniProtKB-EC"/>
</dbReference>
<feature type="region of interest" description="Disordered" evidence="4">
    <location>
        <begin position="21"/>
        <end position="44"/>
    </location>
</feature>
<protein>
    <recommendedName>
        <fullName evidence="2 3">Peptide deformylase</fullName>
        <ecNumber evidence="2 3">3.5.1.88</ecNumber>
    </recommendedName>
</protein>
<feature type="non-terminal residue" evidence="5">
    <location>
        <position position="1"/>
    </location>
</feature>
<gene>
    <name evidence="5" type="ORF">PGLA1383_LOCUS51999</name>
</gene>
<feature type="non-terminal residue" evidence="5">
    <location>
        <position position="205"/>
    </location>
</feature>
<dbReference type="Pfam" id="PF01327">
    <property type="entry name" value="Pep_deformylase"/>
    <property type="match status" value="1"/>
</dbReference>
<evidence type="ECO:0000313" key="6">
    <source>
        <dbReference type="Proteomes" id="UP000654075"/>
    </source>
</evidence>
<reference evidence="5" key="1">
    <citation type="submission" date="2021-02" db="EMBL/GenBank/DDBJ databases">
        <authorList>
            <person name="Dougan E. K."/>
            <person name="Rhodes N."/>
            <person name="Thang M."/>
            <person name="Chan C."/>
        </authorList>
    </citation>
    <scope>NUCLEOTIDE SEQUENCE</scope>
</reference>
<keyword evidence="3" id="KW-0479">Metal-binding</keyword>
<dbReference type="EMBL" id="CAJNNV010031515">
    <property type="protein sequence ID" value="CAE8636573.1"/>
    <property type="molecule type" value="Genomic_DNA"/>
</dbReference>
<dbReference type="Proteomes" id="UP000654075">
    <property type="component" value="Unassembled WGS sequence"/>
</dbReference>
<name>A0A813HE36_POLGL</name>
<dbReference type="PRINTS" id="PR01576">
    <property type="entry name" value="PDEFORMYLASE"/>
</dbReference>
<comment type="catalytic activity">
    <reaction evidence="3">
        <text>N-terminal N-formyl-L-methionyl-[peptide] + H2O = N-terminal L-methionyl-[peptide] + formate</text>
        <dbReference type="Rhea" id="RHEA:24420"/>
        <dbReference type="Rhea" id="RHEA-COMP:10639"/>
        <dbReference type="Rhea" id="RHEA-COMP:10640"/>
        <dbReference type="ChEBI" id="CHEBI:15377"/>
        <dbReference type="ChEBI" id="CHEBI:15740"/>
        <dbReference type="ChEBI" id="CHEBI:49298"/>
        <dbReference type="ChEBI" id="CHEBI:64731"/>
        <dbReference type="EC" id="3.5.1.88"/>
    </reaction>
</comment>
<dbReference type="PANTHER" id="PTHR10458">
    <property type="entry name" value="PEPTIDE DEFORMYLASE"/>
    <property type="match status" value="1"/>
</dbReference>
<comment type="function">
    <text evidence="3">Removes the formyl group from the N-terminal Met of newly synthesized proteins.</text>
</comment>
<dbReference type="GO" id="GO:0006412">
    <property type="term" value="P:translation"/>
    <property type="evidence" value="ECO:0007669"/>
    <property type="project" value="UniProtKB-KW"/>
</dbReference>
<keyword evidence="6" id="KW-1185">Reference proteome</keyword>
<organism evidence="5 6">
    <name type="scientific">Polarella glacialis</name>
    <name type="common">Dinoflagellate</name>
    <dbReference type="NCBI Taxonomy" id="89957"/>
    <lineage>
        <taxon>Eukaryota</taxon>
        <taxon>Sar</taxon>
        <taxon>Alveolata</taxon>
        <taxon>Dinophyceae</taxon>
        <taxon>Suessiales</taxon>
        <taxon>Suessiaceae</taxon>
        <taxon>Polarella</taxon>
    </lineage>
</organism>
<dbReference type="InterPro" id="IPR023635">
    <property type="entry name" value="Peptide_deformylase"/>
</dbReference>
<evidence type="ECO:0000256" key="2">
    <source>
        <dbReference type="ARBA" id="ARBA00012175"/>
    </source>
</evidence>
<dbReference type="OrthoDB" id="276063at2759"/>
<dbReference type="SUPFAM" id="SSF56420">
    <property type="entry name" value="Peptide deformylase"/>
    <property type="match status" value="1"/>
</dbReference>
<proteinExistence type="inferred from homology"/>
<accession>A0A813HE36</accession>
<dbReference type="PANTHER" id="PTHR10458:SF22">
    <property type="entry name" value="PEPTIDE DEFORMYLASE"/>
    <property type="match status" value="1"/>
</dbReference>
<dbReference type="Gene3D" id="3.90.45.10">
    <property type="entry name" value="Peptide deformylase"/>
    <property type="match status" value="1"/>
</dbReference>
<evidence type="ECO:0000256" key="1">
    <source>
        <dbReference type="ARBA" id="ARBA00010759"/>
    </source>
</evidence>
<dbReference type="EC" id="3.5.1.88" evidence="2 3"/>
<comment type="caution">
    <text evidence="5">The sequence shown here is derived from an EMBL/GenBank/DDBJ whole genome shotgun (WGS) entry which is preliminary data.</text>
</comment>
<sequence length="205" mass="23453">VSFSLSRPFLARPGLLLGSGRSSRTVLPRSAERVDQAKTRSKKKPMRMGFNMPKVLDEPPKDFDVVPTKGKELDIMRYPHPALRRANVDITVFDDRLRQFTTNMLHTMYKVKNSCGLAAPQVGVNVRVMVYNWILAVDGPERIDLKGEFVVVNPRIIALGEKKDEEWEACLSFPGFDFPVQRPTWVEVEAFDLDGRPWRRRLEGL</sequence>
<dbReference type="GO" id="GO:0046872">
    <property type="term" value="F:metal ion binding"/>
    <property type="evidence" value="ECO:0007669"/>
    <property type="project" value="UniProtKB-KW"/>
</dbReference>
<comment type="similarity">
    <text evidence="1 3">Belongs to the polypeptide deformylase family.</text>
</comment>
<evidence type="ECO:0000256" key="4">
    <source>
        <dbReference type="SAM" id="MobiDB-lite"/>
    </source>
</evidence>
<evidence type="ECO:0000256" key="3">
    <source>
        <dbReference type="RuleBase" id="RU362111"/>
    </source>
</evidence>
<dbReference type="InterPro" id="IPR036821">
    <property type="entry name" value="Peptide_deformylase_sf"/>
</dbReference>
<dbReference type="AlphaFoldDB" id="A0A813HE36"/>